<gene>
    <name evidence="4" type="ORF">M422DRAFT_37224</name>
</gene>
<feature type="transmembrane region" description="Helical" evidence="2">
    <location>
        <begin position="25"/>
        <end position="43"/>
    </location>
</feature>
<organism evidence="4 5">
    <name type="scientific">Sphaerobolus stellatus (strain SS14)</name>
    <dbReference type="NCBI Taxonomy" id="990650"/>
    <lineage>
        <taxon>Eukaryota</taxon>
        <taxon>Fungi</taxon>
        <taxon>Dikarya</taxon>
        <taxon>Basidiomycota</taxon>
        <taxon>Agaricomycotina</taxon>
        <taxon>Agaricomycetes</taxon>
        <taxon>Phallomycetidae</taxon>
        <taxon>Geastrales</taxon>
        <taxon>Sphaerobolaceae</taxon>
        <taxon>Sphaerobolus</taxon>
    </lineage>
</organism>
<evidence type="ECO:0000313" key="4">
    <source>
        <dbReference type="EMBL" id="KIJ28679.1"/>
    </source>
</evidence>
<name>A0A0C9U393_SPHS4</name>
<evidence type="ECO:0000259" key="3">
    <source>
        <dbReference type="Pfam" id="PF20151"/>
    </source>
</evidence>
<feature type="domain" description="DUF6533" evidence="3">
    <location>
        <begin position="30"/>
        <end position="71"/>
    </location>
</feature>
<dbReference type="Pfam" id="PF20151">
    <property type="entry name" value="DUF6533"/>
    <property type="match status" value="1"/>
</dbReference>
<dbReference type="Proteomes" id="UP000054279">
    <property type="component" value="Unassembled WGS sequence"/>
</dbReference>
<accession>A0A0C9U393</accession>
<feature type="transmembrane region" description="Helical" evidence="2">
    <location>
        <begin position="117"/>
        <end position="138"/>
    </location>
</feature>
<evidence type="ECO:0000313" key="5">
    <source>
        <dbReference type="Proteomes" id="UP000054279"/>
    </source>
</evidence>
<keyword evidence="2" id="KW-0472">Membrane</keyword>
<keyword evidence="5" id="KW-1185">Reference proteome</keyword>
<feature type="compositionally biased region" description="Acidic residues" evidence="1">
    <location>
        <begin position="218"/>
        <end position="238"/>
    </location>
</feature>
<dbReference type="HOGENOM" id="CLU_960326_0_0_1"/>
<dbReference type="EMBL" id="KN837300">
    <property type="protein sequence ID" value="KIJ28679.1"/>
    <property type="molecule type" value="Genomic_DNA"/>
</dbReference>
<reference evidence="4 5" key="1">
    <citation type="submission" date="2014-06" db="EMBL/GenBank/DDBJ databases">
        <title>Evolutionary Origins and Diversification of the Mycorrhizal Mutualists.</title>
        <authorList>
            <consortium name="DOE Joint Genome Institute"/>
            <consortium name="Mycorrhizal Genomics Consortium"/>
            <person name="Kohler A."/>
            <person name="Kuo A."/>
            <person name="Nagy L.G."/>
            <person name="Floudas D."/>
            <person name="Copeland A."/>
            <person name="Barry K.W."/>
            <person name="Cichocki N."/>
            <person name="Veneault-Fourrey C."/>
            <person name="LaButti K."/>
            <person name="Lindquist E.A."/>
            <person name="Lipzen A."/>
            <person name="Lundell T."/>
            <person name="Morin E."/>
            <person name="Murat C."/>
            <person name="Riley R."/>
            <person name="Ohm R."/>
            <person name="Sun H."/>
            <person name="Tunlid A."/>
            <person name="Henrissat B."/>
            <person name="Grigoriev I.V."/>
            <person name="Hibbett D.S."/>
            <person name="Martin F."/>
        </authorList>
    </citation>
    <scope>NUCLEOTIDE SEQUENCE [LARGE SCALE GENOMIC DNA]</scope>
    <source>
        <strain evidence="4 5">SS14</strain>
    </source>
</reference>
<dbReference type="OrthoDB" id="2686513at2759"/>
<evidence type="ECO:0000256" key="1">
    <source>
        <dbReference type="SAM" id="MobiDB-lite"/>
    </source>
</evidence>
<dbReference type="InterPro" id="IPR045340">
    <property type="entry name" value="DUF6533"/>
</dbReference>
<feature type="region of interest" description="Disordered" evidence="1">
    <location>
        <begin position="208"/>
        <end position="261"/>
    </location>
</feature>
<protein>
    <recommendedName>
        <fullName evidence="3">DUF6533 domain-containing protein</fullName>
    </recommendedName>
</protein>
<proteinExistence type="predicted"/>
<keyword evidence="2" id="KW-0812">Transmembrane</keyword>
<feature type="compositionally biased region" description="Polar residues" evidence="1">
    <location>
        <begin position="248"/>
        <end position="261"/>
    </location>
</feature>
<keyword evidence="2" id="KW-1133">Transmembrane helix</keyword>
<dbReference type="AlphaFoldDB" id="A0A0C9U393"/>
<sequence>MSSSAAGSLFFSEYAAELKAEWATVLVGWAAVSLLFYDCLLSFRREVKYVWSRPFRIGTVLYFLARYGTIAWSVAYAIADTQLLDNRMPIIFPSCGVITQFGKLNVSVDILSKINHFALILCEGIGLLAILVHTFRIYQTRKSRGSSNTSLVRLLPKYLGIIPSLQTAFSSLILCHFYMDLNSLADRLTIAESEGVLTTQVVPLPTLEERRPRPQLDGEFDDYLGDDDESIYGDEDDQIERRDDIESKLSSTEGEPQWTPNYAYTQFSDTGSIYEGHAGSEGKIADFGLV</sequence>
<feature type="transmembrane region" description="Helical" evidence="2">
    <location>
        <begin position="55"/>
        <end position="79"/>
    </location>
</feature>
<feature type="transmembrane region" description="Helical" evidence="2">
    <location>
        <begin position="158"/>
        <end position="179"/>
    </location>
</feature>
<evidence type="ECO:0000256" key="2">
    <source>
        <dbReference type="SAM" id="Phobius"/>
    </source>
</evidence>